<comment type="caution">
    <text evidence="1">The sequence shown here is derived from an EMBL/GenBank/DDBJ whole genome shotgun (WGS) entry which is preliminary data.</text>
</comment>
<name>A0A2P4Y854_9STRA</name>
<dbReference type="OrthoDB" id="92140at2759"/>
<accession>A0A2P4Y854</accession>
<gene>
    <name evidence="1" type="ORF">PHPALM_9117</name>
</gene>
<organism evidence="1 2">
    <name type="scientific">Phytophthora palmivora</name>
    <dbReference type="NCBI Taxonomy" id="4796"/>
    <lineage>
        <taxon>Eukaryota</taxon>
        <taxon>Sar</taxon>
        <taxon>Stramenopiles</taxon>
        <taxon>Oomycota</taxon>
        <taxon>Peronosporomycetes</taxon>
        <taxon>Peronosporales</taxon>
        <taxon>Peronosporaceae</taxon>
        <taxon>Phytophthora</taxon>
    </lineage>
</organism>
<proteinExistence type="predicted"/>
<reference evidence="1 2" key="1">
    <citation type="journal article" date="2017" name="Genome Biol. Evol.">
        <title>Phytophthora megakarya and P. palmivora, closely related causal agents of cacao black pod rot, underwent increases in genome sizes and gene numbers by different mechanisms.</title>
        <authorList>
            <person name="Ali S.S."/>
            <person name="Shao J."/>
            <person name="Lary D.J."/>
            <person name="Kronmiller B."/>
            <person name="Shen D."/>
            <person name="Strem M.D."/>
            <person name="Amoako-Attah I."/>
            <person name="Akrofi A.Y."/>
            <person name="Begoude B.A."/>
            <person name="Ten Hoopen G.M."/>
            <person name="Coulibaly K."/>
            <person name="Kebe B.I."/>
            <person name="Melnick R.L."/>
            <person name="Guiltinan M.J."/>
            <person name="Tyler B.M."/>
            <person name="Meinhardt L.W."/>
            <person name="Bailey B.A."/>
        </authorList>
    </citation>
    <scope>NUCLEOTIDE SEQUENCE [LARGE SCALE GENOMIC DNA]</scope>
    <source>
        <strain evidence="2">sbr112.9</strain>
    </source>
</reference>
<evidence type="ECO:0000313" key="2">
    <source>
        <dbReference type="Proteomes" id="UP000237271"/>
    </source>
</evidence>
<evidence type="ECO:0000313" key="1">
    <source>
        <dbReference type="EMBL" id="POM73984.1"/>
    </source>
</evidence>
<protein>
    <submittedName>
        <fullName evidence="1">Pogo transposable element with KRAB domainlike</fullName>
    </submittedName>
</protein>
<sequence>MNNQHFLERLIELTYQAVRGDNGIFKSFKDRFSSVIEEWKRSDRVAYTKAGNPKAPDVAGVVR</sequence>
<dbReference type="EMBL" id="NCKW01004957">
    <property type="protein sequence ID" value="POM73984.1"/>
    <property type="molecule type" value="Genomic_DNA"/>
</dbReference>
<dbReference type="Proteomes" id="UP000237271">
    <property type="component" value="Unassembled WGS sequence"/>
</dbReference>
<dbReference type="AlphaFoldDB" id="A0A2P4Y854"/>
<keyword evidence="2" id="KW-1185">Reference proteome</keyword>